<reference evidence="1" key="1">
    <citation type="submission" date="2014-11" db="EMBL/GenBank/DDBJ databases">
        <authorList>
            <person name="Amaro Gonzalez C."/>
        </authorList>
    </citation>
    <scope>NUCLEOTIDE SEQUENCE</scope>
</reference>
<proteinExistence type="predicted"/>
<dbReference type="EMBL" id="GBXM01058578">
    <property type="protein sequence ID" value="JAH49999.1"/>
    <property type="molecule type" value="Transcribed_RNA"/>
</dbReference>
<evidence type="ECO:0000313" key="1">
    <source>
        <dbReference type="EMBL" id="JAH49999.1"/>
    </source>
</evidence>
<dbReference type="AlphaFoldDB" id="A0A0E9T8J3"/>
<accession>A0A0E9T8J3</accession>
<name>A0A0E9T8J3_ANGAN</name>
<organism evidence="1">
    <name type="scientific">Anguilla anguilla</name>
    <name type="common">European freshwater eel</name>
    <name type="synonym">Muraena anguilla</name>
    <dbReference type="NCBI Taxonomy" id="7936"/>
    <lineage>
        <taxon>Eukaryota</taxon>
        <taxon>Metazoa</taxon>
        <taxon>Chordata</taxon>
        <taxon>Craniata</taxon>
        <taxon>Vertebrata</taxon>
        <taxon>Euteleostomi</taxon>
        <taxon>Actinopterygii</taxon>
        <taxon>Neopterygii</taxon>
        <taxon>Teleostei</taxon>
        <taxon>Anguilliformes</taxon>
        <taxon>Anguillidae</taxon>
        <taxon>Anguilla</taxon>
    </lineage>
</organism>
<sequence>MKHIPNSKKRDIVKCFKAVKSEINPPQKLWCFKARPE</sequence>
<reference evidence="1" key="2">
    <citation type="journal article" date="2015" name="Fish Shellfish Immunol.">
        <title>Early steps in the European eel (Anguilla anguilla)-Vibrio vulnificus interaction in the gills: Role of the RtxA13 toxin.</title>
        <authorList>
            <person name="Callol A."/>
            <person name="Pajuelo D."/>
            <person name="Ebbesson L."/>
            <person name="Teles M."/>
            <person name="MacKenzie S."/>
            <person name="Amaro C."/>
        </authorList>
    </citation>
    <scope>NUCLEOTIDE SEQUENCE</scope>
</reference>
<protein>
    <submittedName>
        <fullName evidence="1">Uncharacterized protein</fullName>
    </submittedName>
</protein>